<evidence type="ECO:0000256" key="3">
    <source>
        <dbReference type="ARBA" id="ARBA00022475"/>
    </source>
</evidence>
<dbReference type="InterPro" id="IPR013210">
    <property type="entry name" value="LRR_N_plant-typ"/>
</dbReference>
<keyword evidence="11" id="KW-0325">Glycoprotein</keyword>
<dbReference type="FunFam" id="3.80.10.10:FF:000129">
    <property type="entry name" value="Leucine-rich repeat receptor-like kinase"/>
    <property type="match status" value="1"/>
</dbReference>
<dbReference type="PANTHER" id="PTHR48056">
    <property type="entry name" value="LRR RECEPTOR-LIKE SERINE/THREONINE-PROTEIN KINASE-RELATED"/>
    <property type="match status" value="1"/>
</dbReference>
<dbReference type="InterPro" id="IPR050647">
    <property type="entry name" value="Plant_LRR-RLKs"/>
</dbReference>
<evidence type="ECO:0000256" key="8">
    <source>
        <dbReference type="ARBA" id="ARBA00022989"/>
    </source>
</evidence>
<comment type="subcellular location">
    <subcellularLocation>
        <location evidence="1">Cell membrane</location>
        <topology evidence="1">Single-pass type I membrane protein</topology>
    </subcellularLocation>
</comment>
<keyword evidence="3" id="KW-1003">Cell membrane</keyword>
<dbReference type="Proteomes" id="UP000886595">
    <property type="component" value="Unassembled WGS sequence"/>
</dbReference>
<dbReference type="PROSITE" id="PS51450">
    <property type="entry name" value="LRR"/>
    <property type="match status" value="1"/>
</dbReference>
<sequence>MIQGHYYCFCGVVTIYFSLLIHAFASPTLHFCRHDQRDALLGFRDEFPTDESNLSSWNMSSDCCLWSGVTCDDKSGQVISLDLLETPLNGSLKTNSSLFKLQFLHHLNLSSCNLHGEIPSSLENLSHLTNLDLSANYLVGAVPTSIGNLKELRVMSLNNNSLSGNIPISFTYLTKLSHLIIRFNNFTSTLPSDMSGFHNLELLDVSYNSFVGPFPKSLFSIPSLQSVDLGGNQFTGPVEFVNTSSSELQFLSLDHNRFNGPIPESISKFLNLRRLYLSHNNFTGSIPRSLSKLVNLKELHLSKNKLEGEVPGFLWRLSTMMICHNSFNSFETPSQEKLVQVLDLSSNSFKGPLPRWICNLKGLSLLDLSNNHFNGSIPTCLKKSIVSLLDMSLRNNSFSGVLPDIFGDATKLRSIDVGLNQLEGKFPKSLINCKALQLVNVASNRIKDEFPSWLGSLPSLNVLSLRSNEFYGPLYHPHVSVGFQSLRVIDISHNDFTGTLPPHYFLNWREMTTLTKGSDYMVNPTKVSQICGSLHAVRPTEQQEDEYSEEEEQMFSWVAAVIAYGPGLLPDLRLLFSKKKVAEGAYGEEKKMVKVLTYFGMTLAAFAFWQSMDKQERMEKEAEVKRVRAELLRRAREEDPLA</sequence>
<accession>A0A8X8B5A9</accession>
<dbReference type="SMART" id="SM00369">
    <property type="entry name" value="LRR_TYP"/>
    <property type="match status" value="7"/>
</dbReference>
<feature type="transmembrane region" description="Helical" evidence="12">
    <location>
        <begin position="7"/>
        <end position="25"/>
    </location>
</feature>
<evidence type="ECO:0008006" key="17">
    <source>
        <dbReference type="Google" id="ProtNLM"/>
    </source>
</evidence>
<dbReference type="InterPro" id="IPR032675">
    <property type="entry name" value="LRR_dom_sf"/>
</dbReference>
<dbReference type="OrthoDB" id="442066at2759"/>
<evidence type="ECO:0000313" key="15">
    <source>
        <dbReference type="EMBL" id="KAG2322163.1"/>
    </source>
</evidence>
<keyword evidence="7" id="KW-0677">Repeat</keyword>
<dbReference type="Pfam" id="PF08263">
    <property type="entry name" value="LRRNT_2"/>
    <property type="match status" value="1"/>
</dbReference>
<evidence type="ECO:0000256" key="11">
    <source>
        <dbReference type="ARBA" id="ARBA00023180"/>
    </source>
</evidence>
<gene>
    <name evidence="15" type="ORF">Bca52824_015376</name>
</gene>
<evidence type="ECO:0000259" key="13">
    <source>
        <dbReference type="Pfam" id="PF08263"/>
    </source>
</evidence>
<keyword evidence="8 12" id="KW-1133">Transmembrane helix</keyword>
<proteinExistence type="inferred from homology"/>
<dbReference type="AlphaFoldDB" id="A0A8X8B5A9"/>
<keyword evidence="4" id="KW-0433">Leucine-rich repeat</keyword>
<feature type="domain" description="Disease resistance R13L4/SHOC-2-like LRR" evidence="14">
    <location>
        <begin position="96"/>
        <end position="205"/>
    </location>
</feature>
<dbReference type="PANTHER" id="PTHR48056:SF89">
    <property type="entry name" value="OS06G0585982 PROTEIN"/>
    <property type="match status" value="1"/>
</dbReference>
<evidence type="ECO:0000256" key="1">
    <source>
        <dbReference type="ARBA" id="ARBA00004251"/>
    </source>
</evidence>
<dbReference type="Pfam" id="PF23598">
    <property type="entry name" value="LRR_14"/>
    <property type="match status" value="1"/>
</dbReference>
<organism evidence="15 16">
    <name type="scientific">Brassica carinata</name>
    <name type="common">Ethiopian mustard</name>
    <name type="synonym">Abyssinian cabbage</name>
    <dbReference type="NCBI Taxonomy" id="52824"/>
    <lineage>
        <taxon>Eukaryota</taxon>
        <taxon>Viridiplantae</taxon>
        <taxon>Streptophyta</taxon>
        <taxon>Embryophyta</taxon>
        <taxon>Tracheophyta</taxon>
        <taxon>Spermatophyta</taxon>
        <taxon>Magnoliopsida</taxon>
        <taxon>eudicotyledons</taxon>
        <taxon>Gunneridae</taxon>
        <taxon>Pentapetalae</taxon>
        <taxon>rosids</taxon>
        <taxon>malvids</taxon>
        <taxon>Brassicales</taxon>
        <taxon>Brassicaceae</taxon>
        <taxon>Brassiceae</taxon>
        <taxon>Brassica</taxon>
    </lineage>
</organism>
<evidence type="ECO:0000256" key="4">
    <source>
        <dbReference type="ARBA" id="ARBA00022614"/>
    </source>
</evidence>
<evidence type="ECO:0000256" key="7">
    <source>
        <dbReference type="ARBA" id="ARBA00022737"/>
    </source>
</evidence>
<comment type="similarity">
    <text evidence="2">Belongs to the RLP family.</text>
</comment>
<reference evidence="15 16" key="1">
    <citation type="submission" date="2020-02" db="EMBL/GenBank/DDBJ databases">
        <authorList>
            <person name="Ma Q."/>
            <person name="Huang Y."/>
            <person name="Song X."/>
            <person name="Pei D."/>
        </authorList>
    </citation>
    <scope>NUCLEOTIDE SEQUENCE [LARGE SCALE GENOMIC DNA]</scope>
    <source>
        <strain evidence="15">Sxm20200214</strain>
        <tissue evidence="15">Leaf</tissue>
    </source>
</reference>
<dbReference type="EMBL" id="JAAMPC010000003">
    <property type="protein sequence ID" value="KAG2322163.1"/>
    <property type="molecule type" value="Genomic_DNA"/>
</dbReference>
<comment type="caution">
    <text evidence="15">The sequence shown here is derived from an EMBL/GenBank/DDBJ whole genome shotgun (WGS) entry which is preliminary data.</text>
</comment>
<dbReference type="Pfam" id="PF13855">
    <property type="entry name" value="LRR_8"/>
    <property type="match status" value="2"/>
</dbReference>
<dbReference type="InterPro" id="IPR003591">
    <property type="entry name" value="Leu-rich_rpt_typical-subtyp"/>
</dbReference>
<dbReference type="GO" id="GO:0033612">
    <property type="term" value="F:receptor serine/threonine kinase binding"/>
    <property type="evidence" value="ECO:0007669"/>
    <property type="project" value="TreeGrafter"/>
</dbReference>
<dbReference type="FunFam" id="3.80.10.10:FF:000041">
    <property type="entry name" value="LRR receptor-like serine/threonine-protein kinase ERECTA"/>
    <property type="match status" value="2"/>
</dbReference>
<evidence type="ECO:0000256" key="5">
    <source>
        <dbReference type="ARBA" id="ARBA00022692"/>
    </source>
</evidence>
<keyword evidence="16" id="KW-1185">Reference proteome</keyword>
<dbReference type="InterPro" id="IPR055414">
    <property type="entry name" value="LRR_R13L4/SHOC2-like"/>
</dbReference>
<dbReference type="FunFam" id="3.80.10.10:FF:000356">
    <property type="entry name" value="LRR receptor-like serine/threonine-protein kinase"/>
    <property type="match status" value="1"/>
</dbReference>
<evidence type="ECO:0000256" key="10">
    <source>
        <dbReference type="ARBA" id="ARBA00023170"/>
    </source>
</evidence>
<dbReference type="GO" id="GO:0005886">
    <property type="term" value="C:plasma membrane"/>
    <property type="evidence" value="ECO:0007669"/>
    <property type="project" value="UniProtKB-SubCell"/>
</dbReference>
<dbReference type="Gene3D" id="3.80.10.10">
    <property type="entry name" value="Ribonuclease Inhibitor"/>
    <property type="match status" value="3"/>
</dbReference>
<evidence type="ECO:0000313" key="16">
    <source>
        <dbReference type="Proteomes" id="UP000886595"/>
    </source>
</evidence>
<feature type="domain" description="Leucine-rich repeat-containing N-terminal plant-type" evidence="13">
    <location>
        <begin position="34"/>
        <end position="72"/>
    </location>
</feature>
<evidence type="ECO:0000256" key="2">
    <source>
        <dbReference type="ARBA" id="ARBA00009592"/>
    </source>
</evidence>
<evidence type="ECO:0000256" key="6">
    <source>
        <dbReference type="ARBA" id="ARBA00022729"/>
    </source>
</evidence>
<evidence type="ECO:0000259" key="14">
    <source>
        <dbReference type="Pfam" id="PF23598"/>
    </source>
</evidence>
<keyword evidence="6" id="KW-0732">Signal</keyword>
<keyword evidence="9 12" id="KW-0472">Membrane</keyword>
<dbReference type="Pfam" id="PF00560">
    <property type="entry name" value="LRR_1"/>
    <property type="match status" value="2"/>
</dbReference>
<keyword evidence="10" id="KW-0675">Receptor</keyword>
<keyword evidence="5 12" id="KW-0812">Transmembrane</keyword>
<dbReference type="SUPFAM" id="SSF52058">
    <property type="entry name" value="L domain-like"/>
    <property type="match status" value="2"/>
</dbReference>
<evidence type="ECO:0000256" key="9">
    <source>
        <dbReference type="ARBA" id="ARBA00023136"/>
    </source>
</evidence>
<name>A0A8X8B5A9_BRACI</name>
<evidence type="ECO:0000256" key="12">
    <source>
        <dbReference type="SAM" id="Phobius"/>
    </source>
</evidence>
<dbReference type="InterPro" id="IPR001611">
    <property type="entry name" value="Leu-rich_rpt"/>
</dbReference>
<protein>
    <recommendedName>
        <fullName evidence="17">Leucine-rich repeat-containing N-terminal plant-type domain-containing protein</fullName>
    </recommendedName>
</protein>